<evidence type="ECO:0000313" key="1">
    <source>
        <dbReference type="EMBL" id="MFD2935065.1"/>
    </source>
</evidence>
<reference evidence="2" key="1">
    <citation type="journal article" date="2019" name="Int. J. Syst. Evol. Microbiol.">
        <title>The Global Catalogue of Microorganisms (GCM) 10K type strain sequencing project: providing services to taxonomists for standard genome sequencing and annotation.</title>
        <authorList>
            <consortium name="The Broad Institute Genomics Platform"/>
            <consortium name="The Broad Institute Genome Sequencing Center for Infectious Disease"/>
            <person name="Wu L."/>
            <person name="Ma J."/>
        </authorList>
    </citation>
    <scope>NUCLEOTIDE SEQUENCE [LARGE SCALE GENOMIC DNA]</scope>
    <source>
        <strain evidence="2">KCTC 52490</strain>
    </source>
</reference>
<protein>
    <submittedName>
        <fullName evidence="1">Uncharacterized protein</fullName>
    </submittedName>
</protein>
<evidence type="ECO:0000313" key="2">
    <source>
        <dbReference type="Proteomes" id="UP001597512"/>
    </source>
</evidence>
<gene>
    <name evidence="1" type="ORF">ACFS25_14835</name>
</gene>
<sequence length="144" mass="16895">MKLNELIASHVAGTTLDSASLKEFLQTPPHYYQWGINHQIDQTSLTQLDATDLFEFYLRLYLIGRHKTLRACLREARSFAQQDAQAAHYFLGYSLEDTRQRLLLLEWYELLPRLDLAKEKILLLVPDLDYPVRPLIIRSLEESY</sequence>
<dbReference type="RefSeq" id="WP_381502278.1">
    <property type="nucleotide sequence ID" value="NZ_JBHUOM010000012.1"/>
</dbReference>
<organism evidence="1 2">
    <name type="scientific">Spirosoma flavum</name>
    <dbReference type="NCBI Taxonomy" id="2048557"/>
    <lineage>
        <taxon>Bacteria</taxon>
        <taxon>Pseudomonadati</taxon>
        <taxon>Bacteroidota</taxon>
        <taxon>Cytophagia</taxon>
        <taxon>Cytophagales</taxon>
        <taxon>Cytophagaceae</taxon>
        <taxon>Spirosoma</taxon>
    </lineage>
</organism>
<dbReference type="EMBL" id="JBHUOM010000012">
    <property type="protein sequence ID" value="MFD2935065.1"/>
    <property type="molecule type" value="Genomic_DNA"/>
</dbReference>
<name>A0ABW6AML7_9BACT</name>
<proteinExistence type="predicted"/>
<accession>A0ABW6AML7</accession>
<comment type="caution">
    <text evidence="1">The sequence shown here is derived from an EMBL/GenBank/DDBJ whole genome shotgun (WGS) entry which is preliminary data.</text>
</comment>
<keyword evidence="2" id="KW-1185">Reference proteome</keyword>
<dbReference type="Proteomes" id="UP001597512">
    <property type="component" value="Unassembled WGS sequence"/>
</dbReference>